<dbReference type="InterPro" id="IPR036249">
    <property type="entry name" value="Thioredoxin-like_sf"/>
</dbReference>
<dbReference type="PANTHER" id="PTHR35891:SF3">
    <property type="entry name" value="THIOL:DISULFIDE INTERCHANGE PROTEIN DSBL"/>
    <property type="match status" value="1"/>
</dbReference>
<dbReference type="EMBL" id="JAVDWU010000003">
    <property type="protein sequence ID" value="MDR7149689.1"/>
    <property type="molecule type" value="Genomic_DNA"/>
</dbReference>
<dbReference type="PROSITE" id="PS51318">
    <property type="entry name" value="TAT"/>
    <property type="match status" value="1"/>
</dbReference>
<feature type="chain" id="PRO_5047493974" description="Thiol:disulfide interchange protein" evidence="8">
    <location>
        <begin position="30"/>
        <end position="214"/>
    </location>
</feature>
<comment type="similarity">
    <text evidence="2">Belongs to the thioredoxin family. DsbA subfamily.</text>
</comment>
<keyword evidence="5 7" id="KW-1015">Disulfide bond</keyword>
<protein>
    <recommendedName>
        <fullName evidence="7">Thiol:disulfide interchange protein</fullName>
    </recommendedName>
</protein>
<dbReference type="InterPro" id="IPR006311">
    <property type="entry name" value="TAT_signal"/>
</dbReference>
<evidence type="ECO:0000256" key="3">
    <source>
        <dbReference type="ARBA" id="ARBA00022729"/>
    </source>
</evidence>
<evidence type="ECO:0000313" key="11">
    <source>
        <dbReference type="Proteomes" id="UP001265700"/>
    </source>
</evidence>
<feature type="signal peptide" evidence="8">
    <location>
        <begin position="1"/>
        <end position="29"/>
    </location>
</feature>
<accession>A0ABU1WK77</accession>
<evidence type="ECO:0000256" key="6">
    <source>
        <dbReference type="ARBA" id="ARBA00023284"/>
    </source>
</evidence>
<dbReference type="Pfam" id="PF01323">
    <property type="entry name" value="DSBA"/>
    <property type="match status" value="1"/>
</dbReference>
<evidence type="ECO:0000256" key="1">
    <source>
        <dbReference type="ARBA" id="ARBA00004418"/>
    </source>
</evidence>
<organism evidence="10 11">
    <name type="scientific">Hydrogenophaga palleronii</name>
    <dbReference type="NCBI Taxonomy" id="65655"/>
    <lineage>
        <taxon>Bacteria</taxon>
        <taxon>Pseudomonadati</taxon>
        <taxon>Pseudomonadota</taxon>
        <taxon>Betaproteobacteria</taxon>
        <taxon>Burkholderiales</taxon>
        <taxon>Comamonadaceae</taxon>
        <taxon>Hydrogenophaga</taxon>
    </lineage>
</organism>
<dbReference type="RefSeq" id="WP_310314153.1">
    <property type="nucleotide sequence ID" value="NZ_JAVDWU010000003.1"/>
</dbReference>
<keyword evidence="4 7" id="KW-0574">Periplasm</keyword>
<keyword evidence="3 8" id="KW-0732">Signal</keyword>
<dbReference type="SUPFAM" id="SSF52833">
    <property type="entry name" value="Thioredoxin-like"/>
    <property type="match status" value="1"/>
</dbReference>
<name>A0ABU1WK77_9BURK</name>
<dbReference type="InterPro" id="IPR013766">
    <property type="entry name" value="Thioredoxin_domain"/>
</dbReference>
<dbReference type="InterPro" id="IPR023205">
    <property type="entry name" value="DsbA/DsbL"/>
</dbReference>
<evidence type="ECO:0000256" key="5">
    <source>
        <dbReference type="ARBA" id="ARBA00023157"/>
    </source>
</evidence>
<reference evidence="10 11" key="1">
    <citation type="submission" date="2023-07" db="EMBL/GenBank/DDBJ databases">
        <title>Sorghum-associated microbial communities from plants grown in Nebraska, USA.</title>
        <authorList>
            <person name="Schachtman D."/>
        </authorList>
    </citation>
    <scope>NUCLEOTIDE SEQUENCE [LARGE SCALE GENOMIC DNA]</scope>
    <source>
        <strain evidence="10 11">4249</strain>
    </source>
</reference>
<keyword evidence="11" id="KW-1185">Reference proteome</keyword>
<dbReference type="CDD" id="cd03019">
    <property type="entry name" value="DsbA_DsbA"/>
    <property type="match status" value="1"/>
</dbReference>
<comment type="caution">
    <text evidence="10">The sequence shown here is derived from an EMBL/GenBank/DDBJ whole genome shotgun (WGS) entry which is preliminary data.</text>
</comment>
<dbReference type="Proteomes" id="UP001265700">
    <property type="component" value="Unassembled WGS sequence"/>
</dbReference>
<evidence type="ECO:0000313" key="10">
    <source>
        <dbReference type="EMBL" id="MDR7149689.1"/>
    </source>
</evidence>
<dbReference type="PIRSF" id="PIRSF001488">
    <property type="entry name" value="Tdi_protein"/>
    <property type="match status" value="1"/>
</dbReference>
<dbReference type="Gene3D" id="3.40.30.10">
    <property type="entry name" value="Glutaredoxin"/>
    <property type="match status" value="1"/>
</dbReference>
<sequence length="214" mass="23525">MQRRNFSRALLASGGLAAAGTLGWGTAQAQIAGLKEGTDYLRLARPAPVDSAAGQVEVVEFFAYTCIHCYNFEPHITEWLKKKPAHVTLRRTPVAFSDAFLPLQRLYYALEAMGQVDALHDKVFKAIHIDKQRITTPDAITNWIEKQGVDRAKFTEFYNSFAVAGKARRATQLQEAYQVEGTPALGVAGRFYIPGQGARTLAVANALIAEVRKG</sequence>
<dbReference type="PANTHER" id="PTHR35891">
    <property type="entry name" value="THIOL:DISULFIDE INTERCHANGE PROTEIN DSBA"/>
    <property type="match status" value="1"/>
</dbReference>
<evidence type="ECO:0000256" key="2">
    <source>
        <dbReference type="ARBA" id="ARBA00005791"/>
    </source>
</evidence>
<evidence type="ECO:0000256" key="4">
    <source>
        <dbReference type="ARBA" id="ARBA00022764"/>
    </source>
</evidence>
<proteinExistence type="inferred from homology"/>
<keyword evidence="6" id="KW-0676">Redox-active center</keyword>
<evidence type="ECO:0000256" key="8">
    <source>
        <dbReference type="SAM" id="SignalP"/>
    </source>
</evidence>
<dbReference type="InterPro" id="IPR001853">
    <property type="entry name" value="DSBA-like_thioredoxin_dom"/>
</dbReference>
<evidence type="ECO:0000259" key="9">
    <source>
        <dbReference type="PROSITE" id="PS51352"/>
    </source>
</evidence>
<dbReference type="PROSITE" id="PS51352">
    <property type="entry name" value="THIOREDOXIN_2"/>
    <property type="match status" value="1"/>
</dbReference>
<dbReference type="InterPro" id="IPR050824">
    <property type="entry name" value="Thiol_disulfide_DsbA"/>
</dbReference>
<evidence type="ECO:0000256" key="7">
    <source>
        <dbReference type="PIRNR" id="PIRNR001488"/>
    </source>
</evidence>
<feature type="domain" description="Thioredoxin" evidence="9">
    <location>
        <begin position="11"/>
        <end position="175"/>
    </location>
</feature>
<comment type="subcellular location">
    <subcellularLocation>
        <location evidence="1 7">Periplasm</location>
    </subcellularLocation>
</comment>
<gene>
    <name evidence="10" type="ORF">J2W49_001644</name>
</gene>